<dbReference type="PROSITE" id="PS50089">
    <property type="entry name" value="ZF_RING_2"/>
    <property type="match status" value="1"/>
</dbReference>
<sequence length="263" mass="30307">MAIQAQLYSDNFGWGCQDLVMENGGCGFDTLCLLPQQQQHLMQFDDQFQKDQTFLVGSGLHFLPRNNVNHDHQSIPSPQTVSAHFEKQRLEFEHFINLQNERLRIAMQEQRKQQISVLVKKYESKTQFLLKQKDEEMAKASNRTMELQNFLKRLESESQTWQRIAKENEAMVASLNSRIGRLRESAGNAAEDAESCCENGQDMEENTAEKRRRKMVCKCCNSRKSCVVMLPCRHLCSCKDCEVFLDSCPVCRTVKKATVEALI</sequence>
<evidence type="ECO:0000313" key="6">
    <source>
        <dbReference type="EMBL" id="KAL0454073.1"/>
    </source>
</evidence>
<comment type="caution">
    <text evidence="6">The sequence shown here is derived from an EMBL/GenBank/DDBJ whole genome shotgun (WGS) entry which is preliminary data.</text>
</comment>
<evidence type="ECO:0000259" key="5">
    <source>
        <dbReference type="PROSITE" id="PS50089"/>
    </source>
</evidence>
<dbReference type="PANTHER" id="PTHR42647">
    <property type="entry name" value="SBP (S-RIBONUCLEASE BINDING PROTEIN) FAMILY PROTEIN"/>
    <property type="match status" value="1"/>
</dbReference>
<dbReference type="GO" id="GO:0004842">
    <property type="term" value="F:ubiquitin-protein transferase activity"/>
    <property type="evidence" value="ECO:0007669"/>
    <property type="project" value="TreeGrafter"/>
</dbReference>
<keyword evidence="2 4" id="KW-0863">Zinc-finger</keyword>
<reference evidence="6" key="1">
    <citation type="submission" date="2020-06" db="EMBL/GenBank/DDBJ databases">
        <authorList>
            <person name="Li T."/>
            <person name="Hu X."/>
            <person name="Zhang T."/>
            <person name="Song X."/>
            <person name="Zhang H."/>
            <person name="Dai N."/>
            <person name="Sheng W."/>
            <person name="Hou X."/>
            <person name="Wei L."/>
        </authorList>
    </citation>
    <scope>NUCLEOTIDE SEQUENCE</scope>
    <source>
        <strain evidence="6">KEN1</strain>
        <tissue evidence="6">Leaf</tissue>
    </source>
</reference>
<protein>
    <submittedName>
        <fullName evidence="6">BOI-related E3 ubiquitin-protein ligase 3</fullName>
    </submittedName>
</protein>
<evidence type="ECO:0000256" key="2">
    <source>
        <dbReference type="ARBA" id="ARBA00022771"/>
    </source>
</evidence>
<keyword evidence="1" id="KW-0479">Metal-binding</keyword>
<evidence type="ECO:0000256" key="1">
    <source>
        <dbReference type="ARBA" id="ARBA00022723"/>
    </source>
</evidence>
<dbReference type="AlphaFoldDB" id="A0AAW2XKI5"/>
<dbReference type="PANTHER" id="PTHR42647:SF22">
    <property type="entry name" value="BOI-RELATED E3 UBIQUITIN-PROTEIN LIGASE 2-RELATED"/>
    <property type="match status" value="1"/>
</dbReference>
<feature type="domain" description="RING-type" evidence="5">
    <location>
        <begin position="217"/>
        <end position="252"/>
    </location>
</feature>
<reference evidence="6" key="2">
    <citation type="journal article" date="2024" name="Plant">
        <title>Genomic evolution and insights into agronomic trait innovations of Sesamum species.</title>
        <authorList>
            <person name="Miao H."/>
            <person name="Wang L."/>
            <person name="Qu L."/>
            <person name="Liu H."/>
            <person name="Sun Y."/>
            <person name="Le M."/>
            <person name="Wang Q."/>
            <person name="Wei S."/>
            <person name="Zheng Y."/>
            <person name="Lin W."/>
            <person name="Duan Y."/>
            <person name="Cao H."/>
            <person name="Xiong S."/>
            <person name="Wang X."/>
            <person name="Wei L."/>
            <person name="Li C."/>
            <person name="Ma Q."/>
            <person name="Ju M."/>
            <person name="Zhao R."/>
            <person name="Li G."/>
            <person name="Mu C."/>
            <person name="Tian Q."/>
            <person name="Mei H."/>
            <person name="Zhang T."/>
            <person name="Gao T."/>
            <person name="Zhang H."/>
        </authorList>
    </citation>
    <scope>NUCLEOTIDE SEQUENCE</scope>
    <source>
        <strain evidence="6">KEN1</strain>
    </source>
</reference>
<dbReference type="Pfam" id="PF13920">
    <property type="entry name" value="zf-C3HC4_3"/>
    <property type="match status" value="1"/>
</dbReference>
<evidence type="ECO:0000256" key="4">
    <source>
        <dbReference type="PROSITE-ProRule" id="PRU00175"/>
    </source>
</evidence>
<name>A0AAW2XKI5_9LAMI</name>
<dbReference type="EMBL" id="JACGWN010000003">
    <property type="protein sequence ID" value="KAL0454073.1"/>
    <property type="molecule type" value="Genomic_DNA"/>
</dbReference>
<dbReference type="FunFam" id="3.30.40.10:FF:000239">
    <property type="entry name" value="probable BOI-related E3 ubiquitin-protein ligase 2"/>
    <property type="match status" value="1"/>
</dbReference>
<organism evidence="6">
    <name type="scientific">Sesamum latifolium</name>
    <dbReference type="NCBI Taxonomy" id="2727402"/>
    <lineage>
        <taxon>Eukaryota</taxon>
        <taxon>Viridiplantae</taxon>
        <taxon>Streptophyta</taxon>
        <taxon>Embryophyta</taxon>
        <taxon>Tracheophyta</taxon>
        <taxon>Spermatophyta</taxon>
        <taxon>Magnoliopsida</taxon>
        <taxon>eudicotyledons</taxon>
        <taxon>Gunneridae</taxon>
        <taxon>Pentapetalae</taxon>
        <taxon>asterids</taxon>
        <taxon>lamiids</taxon>
        <taxon>Lamiales</taxon>
        <taxon>Pedaliaceae</taxon>
        <taxon>Sesamum</taxon>
    </lineage>
</organism>
<gene>
    <name evidence="6" type="ORF">Slati_0746500</name>
</gene>
<keyword evidence="3" id="KW-0862">Zinc</keyword>
<dbReference type="InterPro" id="IPR001841">
    <property type="entry name" value="Znf_RING"/>
</dbReference>
<dbReference type="GO" id="GO:0008270">
    <property type="term" value="F:zinc ion binding"/>
    <property type="evidence" value="ECO:0007669"/>
    <property type="project" value="UniProtKB-KW"/>
</dbReference>
<dbReference type="InterPro" id="IPR013083">
    <property type="entry name" value="Znf_RING/FYVE/PHD"/>
</dbReference>
<accession>A0AAW2XKI5</accession>
<evidence type="ECO:0000256" key="3">
    <source>
        <dbReference type="ARBA" id="ARBA00022833"/>
    </source>
</evidence>
<dbReference type="Gene3D" id="3.30.40.10">
    <property type="entry name" value="Zinc/RING finger domain, C3HC4 (zinc finger)"/>
    <property type="match status" value="1"/>
</dbReference>
<proteinExistence type="predicted"/>